<dbReference type="EMBL" id="REGN01002213">
    <property type="protein sequence ID" value="RNA29492.1"/>
    <property type="molecule type" value="Genomic_DNA"/>
</dbReference>
<comment type="caution">
    <text evidence="1">The sequence shown here is derived from an EMBL/GenBank/DDBJ whole genome shotgun (WGS) entry which is preliminary data.</text>
</comment>
<proteinExistence type="predicted"/>
<gene>
    <name evidence="1" type="ORF">BpHYR1_014062</name>
</gene>
<organism evidence="1 2">
    <name type="scientific">Brachionus plicatilis</name>
    <name type="common">Marine rotifer</name>
    <name type="synonym">Brachionus muelleri</name>
    <dbReference type="NCBI Taxonomy" id="10195"/>
    <lineage>
        <taxon>Eukaryota</taxon>
        <taxon>Metazoa</taxon>
        <taxon>Spiralia</taxon>
        <taxon>Gnathifera</taxon>
        <taxon>Rotifera</taxon>
        <taxon>Eurotatoria</taxon>
        <taxon>Monogononta</taxon>
        <taxon>Pseudotrocha</taxon>
        <taxon>Ploima</taxon>
        <taxon>Brachionidae</taxon>
        <taxon>Brachionus</taxon>
    </lineage>
</organism>
<evidence type="ECO:0000313" key="2">
    <source>
        <dbReference type="Proteomes" id="UP000276133"/>
    </source>
</evidence>
<sequence>MRNKKNHLNMLHGCSFAEIHARHLKKGVFKNELDFYAGNYYEPRLMHLKTHDIIHHSIFYKVHSEINFAKESVFNMDETSIYLDYLKSKKASSTALTNLTTKKSIKAYNTILQIEFWTQKKMEQWFNKFKMKING</sequence>
<name>A0A3M7S176_BRAPC</name>
<protein>
    <submittedName>
        <fullName evidence="1">Uncharacterized protein</fullName>
    </submittedName>
</protein>
<accession>A0A3M7S176</accession>
<keyword evidence="2" id="KW-1185">Reference proteome</keyword>
<reference evidence="1 2" key="1">
    <citation type="journal article" date="2018" name="Sci. Rep.">
        <title>Genomic signatures of local adaptation to the degree of environmental predictability in rotifers.</title>
        <authorList>
            <person name="Franch-Gras L."/>
            <person name="Hahn C."/>
            <person name="Garcia-Roger E.M."/>
            <person name="Carmona M.J."/>
            <person name="Serra M."/>
            <person name="Gomez A."/>
        </authorList>
    </citation>
    <scope>NUCLEOTIDE SEQUENCE [LARGE SCALE GENOMIC DNA]</scope>
    <source>
        <strain evidence="1">HYR1</strain>
    </source>
</reference>
<dbReference type="Proteomes" id="UP000276133">
    <property type="component" value="Unassembled WGS sequence"/>
</dbReference>
<evidence type="ECO:0000313" key="1">
    <source>
        <dbReference type="EMBL" id="RNA29492.1"/>
    </source>
</evidence>
<dbReference type="AlphaFoldDB" id="A0A3M7S176"/>